<dbReference type="Proteomes" id="UP000073816">
    <property type="component" value="Chromosome"/>
</dbReference>
<dbReference type="PROSITE" id="PS51186">
    <property type="entry name" value="GNAT"/>
    <property type="match status" value="1"/>
</dbReference>
<name>A0A142EM98_9BACT</name>
<gene>
    <name evidence="2" type="ORF">AO498_07480</name>
</gene>
<evidence type="ECO:0000313" key="3">
    <source>
        <dbReference type="Proteomes" id="UP000073816"/>
    </source>
</evidence>
<dbReference type="InterPro" id="IPR000182">
    <property type="entry name" value="GNAT_dom"/>
</dbReference>
<evidence type="ECO:0000313" key="2">
    <source>
        <dbReference type="EMBL" id="AMQ56253.1"/>
    </source>
</evidence>
<dbReference type="Pfam" id="PF08445">
    <property type="entry name" value="FR47"/>
    <property type="match status" value="1"/>
</dbReference>
<dbReference type="RefSeq" id="WP_067545448.1">
    <property type="nucleotide sequence ID" value="NZ_CP012836.1"/>
</dbReference>
<dbReference type="Gene3D" id="3.40.630.30">
    <property type="match status" value="1"/>
</dbReference>
<dbReference type="STRING" id="1727163.AO498_07480"/>
<accession>A0A142EM98</accession>
<keyword evidence="3" id="KW-1185">Reference proteome</keyword>
<dbReference type="CDD" id="cd04301">
    <property type="entry name" value="NAT_SF"/>
    <property type="match status" value="1"/>
</dbReference>
<dbReference type="PATRIC" id="fig|1727163.4.peg.1553"/>
<reference evidence="3" key="1">
    <citation type="submission" date="2015-09" db="EMBL/GenBank/DDBJ databases">
        <title>Complete sequence of Algoriphagus sp. M8-2.</title>
        <authorList>
            <person name="Shintani M."/>
        </authorList>
    </citation>
    <scope>NUCLEOTIDE SEQUENCE [LARGE SCALE GENOMIC DNA]</scope>
    <source>
        <strain evidence="3">M8-2</strain>
    </source>
</reference>
<dbReference type="EMBL" id="CP012836">
    <property type="protein sequence ID" value="AMQ56253.1"/>
    <property type="molecule type" value="Genomic_DNA"/>
</dbReference>
<dbReference type="SUPFAM" id="SSF55729">
    <property type="entry name" value="Acyl-CoA N-acyltransferases (Nat)"/>
    <property type="match status" value="1"/>
</dbReference>
<organism evidence="2 3">
    <name type="scientific">Algoriphagus sanaruensis</name>
    <dbReference type="NCBI Taxonomy" id="1727163"/>
    <lineage>
        <taxon>Bacteria</taxon>
        <taxon>Pseudomonadati</taxon>
        <taxon>Bacteroidota</taxon>
        <taxon>Cytophagia</taxon>
        <taxon>Cytophagales</taxon>
        <taxon>Cyclobacteriaceae</taxon>
        <taxon>Algoriphagus</taxon>
    </lineage>
</organism>
<reference evidence="2 3" key="2">
    <citation type="journal article" date="2016" name="Genome Announc.">
        <title>Complete Genome Sequence of Algoriphagus sp. Strain M8-2, Isolated from a Brackish Lake.</title>
        <authorList>
            <person name="Muraguchi Y."/>
            <person name="Kushimoto K."/>
            <person name="Ohtsubo Y."/>
            <person name="Suzuki T."/>
            <person name="Dohra H."/>
            <person name="Kimbara K."/>
            <person name="Shintani M."/>
        </authorList>
    </citation>
    <scope>NUCLEOTIDE SEQUENCE [LARGE SCALE GENOMIC DNA]</scope>
    <source>
        <strain evidence="2 3">M8-2</strain>
    </source>
</reference>
<dbReference type="OrthoDB" id="9797456at2"/>
<feature type="domain" description="N-acetyltransferase" evidence="1">
    <location>
        <begin position="99"/>
        <end position="226"/>
    </location>
</feature>
<dbReference type="InterPro" id="IPR013653">
    <property type="entry name" value="GCN5-like_dom"/>
</dbReference>
<proteinExistence type="predicted"/>
<dbReference type="GO" id="GO:0016747">
    <property type="term" value="F:acyltransferase activity, transferring groups other than amino-acyl groups"/>
    <property type="evidence" value="ECO:0007669"/>
    <property type="project" value="InterPro"/>
</dbReference>
<evidence type="ECO:0000259" key="1">
    <source>
        <dbReference type="PROSITE" id="PS51186"/>
    </source>
</evidence>
<dbReference type="KEGG" id="alm:AO498_07480"/>
<protein>
    <recommendedName>
        <fullName evidence="1">N-acetyltransferase domain-containing protein</fullName>
    </recommendedName>
</protein>
<dbReference type="AlphaFoldDB" id="A0A142EM98"/>
<sequence length="226" mass="25655">MNHPLDNPIWTALTTGSKKFSYGDEHIRLIDRDMGFFAGLPSYEPEHLESLWDVLEDGVKVILFTPNPLELDDRWIVHNDRKLLQMVWDNEVENLELSDSVQPLDPSHVSQMMALTDLMRPGPFLEKTILFGNYFGIFSRNKLISMAGARLNPAPFTEVSAVCTLKDYQGRGLSKKVMSAVINSLVAQESIPFLHLYPDNLSAFKLYSSLGFVSRAMLRVYSLEKT</sequence>
<dbReference type="InterPro" id="IPR016181">
    <property type="entry name" value="Acyl_CoA_acyltransferase"/>
</dbReference>